<proteinExistence type="predicted"/>
<dbReference type="InterPro" id="IPR036691">
    <property type="entry name" value="Endo/exonu/phosph_ase_sf"/>
</dbReference>
<evidence type="ECO:0000313" key="1">
    <source>
        <dbReference type="EMBL" id="NOV51144.1"/>
    </source>
</evidence>
<organism evidence="1">
    <name type="scientific">Xenopsylla cheopis</name>
    <name type="common">Oriental rat flea</name>
    <name type="synonym">Pulex cheopis</name>
    <dbReference type="NCBI Taxonomy" id="163159"/>
    <lineage>
        <taxon>Eukaryota</taxon>
        <taxon>Metazoa</taxon>
        <taxon>Ecdysozoa</taxon>
        <taxon>Arthropoda</taxon>
        <taxon>Hexapoda</taxon>
        <taxon>Insecta</taxon>
        <taxon>Pterygota</taxon>
        <taxon>Neoptera</taxon>
        <taxon>Endopterygota</taxon>
        <taxon>Siphonaptera</taxon>
        <taxon>Pulicidae</taxon>
        <taxon>Xenopsyllinae</taxon>
        <taxon>Xenopsylla</taxon>
    </lineage>
</organism>
<name>A0A6M2DYL3_XENCH</name>
<sequence>MELLLGTCSSVILAGDLNARHPVWQTKYNYTTLAHTHFPDNPLQMPSTIDLVITRNVQIKNAPYTVTSTNSDHNPVIITIMHNNSLNITPLNRLFYNYKNANWKDFRNHLNINTKLDIKLNTLPSELISDIKAKIASEGNGN</sequence>
<dbReference type="AlphaFoldDB" id="A0A6M2DYL3"/>
<dbReference type="EMBL" id="GIIL01007418">
    <property type="protein sequence ID" value="NOV51144.1"/>
    <property type="molecule type" value="Transcribed_RNA"/>
</dbReference>
<dbReference type="SUPFAM" id="SSF56219">
    <property type="entry name" value="DNase I-like"/>
    <property type="match status" value="1"/>
</dbReference>
<keyword evidence="1" id="KW-0695">RNA-directed DNA polymerase</keyword>
<dbReference type="Gene3D" id="3.60.10.10">
    <property type="entry name" value="Endonuclease/exonuclease/phosphatase"/>
    <property type="match status" value="1"/>
</dbReference>
<keyword evidence="1" id="KW-0548">Nucleotidyltransferase</keyword>
<reference evidence="1" key="1">
    <citation type="submission" date="2020-03" db="EMBL/GenBank/DDBJ databases">
        <title>Transcriptomic Profiling of the Digestive Tract of the Rat Flea, Xenopsylla cheopis, Following Blood Feeding and Infection with Yersinia pestis.</title>
        <authorList>
            <person name="Bland D.M."/>
            <person name="Martens C.A."/>
            <person name="Virtaneva K."/>
            <person name="Kanakabandi K."/>
            <person name="Long D."/>
            <person name="Rosenke R."/>
            <person name="Saturday G.A."/>
            <person name="Hoyt F.H."/>
            <person name="Bruno D.P."/>
            <person name="Ribeiro J.M.C."/>
            <person name="Hinnebusch J."/>
        </authorList>
    </citation>
    <scope>NUCLEOTIDE SEQUENCE</scope>
</reference>
<dbReference type="GO" id="GO:0003964">
    <property type="term" value="F:RNA-directed DNA polymerase activity"/>
    <property type="evidence" value="ECO:0007669"/>
    <property type="project" value="UniProtKB-KW"/>
</dbReference>
<accession>A0A6M2DYL3</accession>
<protein>
    <submittedName>
        <fullName evidence="1">Putative rna-directed dna polymerase from mobile element jockey</fullName>
    </submittedName>
</protein>
<keyword evidence="1" id="KW-0808">Transferase</keyword>